<accession>A0A9D9E0A1</accession>
<name>A0A9D9E0A1_9SPIO</name>
<evidence type="ECO:0000313" key="1">
    <source>
        <dbReference type="EMBL" id="MBO8436773.1"/>
    </source>
</evidence>
<evidence type="ECO:0008006" key="3">
    <source>
        <dbReference type="Google" id="ProtNLM"/>
    </source>
</evidence>
<dbReference type="Proteomes" id="UP000823615">
    <property type="component" value="Unassembled WGS sequence"/>
</dbReference>
<dbReference type="AlphaFoldDB" id="A0A9D9E0A1"/>
<proteinExistence type="predicted"/>
<gene>
    <name evidence="1" type="ORF">IAA97_07340</name>
</gene>
<comment type="caution">
    <text evidence="1">The sequence shown here is derived from an EMBL/GenBank/DDBJ whole genome shotgun (WGS) entry which is preliminary data.</text>
</comment>
<evidence type="ECO:0000313" key="2">
    <source>
        <dbReference type="Proteomes" id="UP000823615"/>
    </source>
</evidence>
<protein>
    <recommendedName>
        <fullName evidence="3">Aspartate kinase</fullName>
    </recommendedName>
</protein>
<reference evidence="1" key="2">
    <citation type="journal article" date="2021" name="PeerJ">
        <title>Extensive microbial diversity within the chicken gut microbiome revealed by metagenomics and culture.</title>
        <authorList>
            <person name="Gilroy R."/>
            <person name="Ravi A."/>
            <person name="Getino M."/>
            <person name="Pursley I."/>
            <person name="Horton D.L."/>
            <person name="Alikhan N.F."/>
            <person name="Baker D."/>
            <person name="Gharbi K."/>
            <person name="Hall N."/>
            <person name="Watson M."/>
            <person name="Adriaenssens E.M."/>
            <person name="Foster-Nyarko E."/>
            <person name="Jarju S."/>
            <person name="Secka A."/>
            <person name="Antonio M."/>
            <person name="Oren A."/>
            <person name="Chaudhuri R.R."/>
            <person name="La Ragione R."/>
            <person name="Hildebrand F."/>
            <person name="Pallen M.J."/>
        </authorList>
    </citation>
    <scope>NUCLEOTIDE SEQUENCE</scope>
    <source>
        <strain evidence="1">7293</strain>
    </source>
</reference>
<organism evidence="1 2">
    <name type="scientific">Candidatus Ornithospirochaeta stercoripullorum</name>
    <dbReference type="NCBI Taxonomy" id="2840899"/>
    <lineage>
        <taxon>Bacteria</taxon>
        <taxon>Pseudomonadati</taxon>
        <taxon>Spirochaetota</taxon>
        <taxon>Spirochaetia</taxon>
        <taxon>Spirochaetales</taxon>
        <taxon>Spirochaetaceae</taxon>
        <taxon>Spirochaetaceae incertae sedis</taxon>
        <taxon>Candidatus Ornithospirochaeta</taxon>
    </lineage>
</organism>
<sequence length="223" mass="25092">MSQSVATCVKEIINRSPFIAEMMSLDLISFSNLARFLKNDVEAMYGNPVSEAAIIMASRRYKTELDNQAAIQKDKEGKIRFEISMKTNIYDVNLKRSDESANNLMSLYGRVKPSEGDFLNVSIGSHEISLSVSDRYRSDVDALINESEVIHRFSDLVAITIVFKGDFLQTPGILYLAARKLAWEGINIIEVISTMNVLTFVVRKEESSRAYEALNAFLSDELL</sequence>
<dbReference type="EMBL" id="JADIMT010000086">
    <property type="protein sequence ID" value="MBO8436773.1"/>
    <property type="molecule type" value="Genomic_DNA"/>
</dbReference>
<reference evidence="1" key="1">
    <citation type="submission" date="2020-10" db="EMBL/GenBank/DDBJ databases">
        <authorList>
            <person name="Gilroy R."/>
        </authorList>
    </citation>
    <scope>NUCLEOTIDE SEQUENCE</scope>
    <source>
        <strain evidence="1">7293</strain>
    </source>
</reference>
<dbReference type="Gene3D" id="3.30.2130.10">
    <property type="entry name" value="VC0802-like"/>
    <property type="match status" value="1"/>
</dbReference>